<gene>
    <name evidence="6" type="ORF">DICPUDRAFT_4855</name>
</gene>
<feature type="compositionally biased region" description="Polar residues" evidence="2">
    <location>
        <begin position="808"/>
        <end position="818"/>
    </location>
</feature>
<dbReference type="InterPro" id="IPR011993">
    <property type="entry name" value="PH-like_dom_sf"/>
</dbReference>
<dbReference type="InterPro" id="IPR036886">
    <property type="entry name" value="Villin_headpiece_dom_sf"/>
</dbReference>
<dbReference type="Pfam" id="PF00621">
    <property type="entry name" value="RhoGEF"/>
    <property type="match status" value="1"/>
</dbReference>
<evidence type="ECO:0000313" key="7">
    <source>
        <dbReference type="Proteomes" id="UP000001064"/>
    </source>
</evidence>
<dbReference type="SUPFAM" id="SSF48065">
    <property type="entry name" value="DBL homology domain (DH-domain)"/>
    <property type="match status" value="1"/>
</dbReference>
<dbReference type="Pfam" id="PF02209">
    <property type="entry name" value="VHP"/>
    <property type="match status" value="1"/>
</dbReference>
<organism evidence="6 7">
    <name type="scientific">Dictyostelium purpureum</name>
    <name type="common">Slime mold</name>
    <dbReference type="NCBI Taxonomy" id="5786"/>
    <lineage>
        <taxon>Eukaryota</taxon>
        <taxon>Amoebozoa</taxon>
        <taxon>Evosea</taxon>
        <taxon>Eumycetozoa</taxon>
        <taxon>Dictyostelia</taxon>
        <taxon>Dictyosteliales</taxon>
        <taxon>Dictyosteliaceae</taxon>
        <taxon>Dictyostelium</taxon>
    </lineage>
</organism>
<dbReference type="KEGG" id="dpp:DICPUDRAFT_4855"/>
<keyword evidence="7" id="KW-1185">Reference proteome</keyword>
<feature type="compositionally biased region" description="Polar residues" evidence="2">
    <location>
        <begin position="870"/>
        <end position="881"/>
    </location>
</feature>
<evidence type="ECO:0000259" key="4">
    <source>
        <dbReference type="PROSITE" id="PS50021"/>
    </source>
</evidence>
<dbReference type="SMART" id="SM00033">
    <property type="entry name" value="CH"/>
    <property type="match status" value="1"/>
</dbReference>
<feature type="compositionally biased region" description="Polar residues" evidence="2">
    <location>
        <begin position="680"/>
        <end position="695"/>
    </location>
</feature>
<dbReference type="RefSeq" id="XP_003293549.1">
    <property type="nucleotide sequence ID" value="XM_003293501.2"/>
</dbReference>
<accession>F1A1K8</accession>
<dbReference type="GO" id="GO:0007010">
    <property type="term" value="P:cytoskeleton organization"/>
    <property type="evidence" value="ECO:0007669"/>
    <property type="project" value="InterPro"/>
</dbReference>
<dbReference type="InParanoid" id="F1A1K8"/>
<dbReference type="SMART" id="SM00325">
    <property type="entry name" value="RhoGEF"/>
    <property type="match status" value="1"/>
</dbReference>
<dbReference type="VEuPathDB" id="AmoebaDB:DICPUDRAFT_4855"/>
<dbReference type="InterPro" id="IPR035899">
    <property type="entry name" value="DBL_dom_sf"/>
</dbReference>
<feature type="compositionally biased region" description="Low complexity" evidence="2">
    <location>
        <begin position="597"/>
        <end position="672"/>
    </location>
</feature>
<dbReference type="InterPro" id="IPR051092">
    <property type="entry name" value="FYVE_RhoGEF_PH"/>
</dbReference>
<dbReference type="InterPro" id="IPR001715">
    <property type="entry name" value="CH_dom"/>
</dbReference>
<feature type="domain" description="Calponin-homology (CH)" evidence="4">
    <location>
        <begin position="33"/>
        <end position="138"/>
    </location>
</feature>
<dbReference type="Gene3D" id="1.10.418.10">
    <property type="entry name" value="Calponin-like domain"/>
    <property type="match status" value="1"/>
</dbReference>
<feature type="coiled-coil region" evidence="1">
    <location>
        <begin position="539"/>
        <end position="566"/>
    </location>
</feature>
<evidence type="ECO:0008006" key="8">
    <source>
        <dbReference type="Google" id="ProtNLM"/>
    </source>
</evidence>
<sequence>NNQPRPALTGTKSNFTLVHNISNVSDERVKDYLRTEVLVKEWIEETLKLKIREALLDALKNGIVLCYLANIIQPNIVPVITEKSKLGLEFKNNIDFFLLALKDLGFPKQKLFNLNDLYEGENFVRVVECLSSLAQFACIHKGFQIPLKPLNQNIPIKMPQGEQLNRLKLQLSQIKNYTEKSSTGQPRPVGSAVAKARMALLAGNQIDVAKCERGFIRFQALFRGFKTRQMVKKIRRDVAYREKVASEILKTEEDYVKNLNLCIKYYMEPLLSKELITKEQQKLIFSDISIIYNFGNKFLEQLKGRCQPGKWYVYQKLSDMFISISAFFKVYTSYVQNYDTALETLTELKKNTKFMLAYTELKEKPEINNFDVTAFLIMPVQRVPRYYLLLTDLFKHTWPEHPDYENLKNALDKLKDVASFLNERKRESENFQKFTEIQSILVGKVPQLFTPSRRYINNISFFNNKKLETIVYIFNDVVIYGKPMKGIFSSSSDPNSRKVKYIDMIDLATSQVIEDPNHPNQFELKSSLGKELLIISKDKNTLASEIQKLINQIHEKQKLIEQKIIENSHLNKDDEGLTVEQQLSERKKIMKRVGSETASTTGTGSSSSIPTNTTTTTTATPNTPSSPTHIPNINNANITPPNQTPRSKEITPPTSPSSSSEPSIPVSSFISSLFNKKKPQNSPVSPEINSDNTPQPDEAELNNKASPKQSRKKRDTFSPSSLPSEGSDTNLSSNSAEKGNRPRSKSTSRLSKITGALTLRKRREKSTQIDQSSIPLSDDDDDDNSTISSANNTPTKPPSSSSPSTANESDLSLSPLSVSTPNLTQQQSQQPPSSSPSLSSSMTNPTSNRLSTSSSVSTNSEAESSTTTNDHSTPTPSNANTLTYEKILEQKSKGELDILKLETYLSDEEFKDLFRIDRIEFYKQPKWKQNQKKNQLKLL</sequence>
<dbReference type="eggNOG" id="KOG2046">
    <property type="taxonomic scope" value="Eukaryota"/>
</dbReference>
<protein>
    <recommendedName>
        <fullName evidence="8">Calponin-homology (CH) domain-containing protein</fullName>
    </recommendedName>
</protein>
<dbReference type="CDD" id="cd00160">
    <property type="entry name" value="RhoGEF"/>
    <property type="match status" value="1"/>
</dbReference>
<feature type="domain" description="DH" evidence="3">
    <location>
        <begin position="240"/>
        <end position="424"/>
    </location>
</feature>
<reference evidence="7" key="1">
    <citation type="journal article" date="2011" name="Genome Biol.">
        <title>Comparative genomics of the social amoebae Dictyostelium discoideum and Dictyostelium purpureum.</title>
        <authorList>
            <consortium name="US DOE Joint Genome Institute (JGI-PGF)"/>
            <person name="Sucgang R."/>
            <person name="Kuo A."/>
            <person name="Tian X."/>
            <person name="Salerno W."/>
            <person name="Parikh A."/>
            <person name="Feasley C.L."/>
            <person name="Dalin E."/>
            <person name="Tu H."/>
            <person name="Huang E."/>
            <person name="Barry K."/>
            <person name="Lindquist E."/>
            <person name="Shapiro H."/>
            <person name="Bruce D."/>
            <person name="Schmutz J."/>
            <person name="Salamov A."/>
            <person name="Fey P."/>
            <person name="Gaudet P."/>
            <person name="Anjard C."/>
            <person name="Babu M.M."/>
            <person name="Basu S."/>
            <person name="Bushmanova Y."/>
            <person name="van der Wel H."/>
            <person name="Katoh-Kurasawa M."/>
            <person name="Dinh C."/>
            <person name="Coutinho P.M."/>
            <person name="Saito T."/>
            <person name="Elias M."/>
            <person name="Schaap P."/>
            <person name="Kay R.R."/>
            <person name="Henrissat B."/>
            <person name="Eichinger L."/>
            <person name="Rivero F."/>
            <person name="Putnam N.H."/>
            <person name="West C.M."/>
            <person name="Loomis W.F."/>
            <person name="Chisholm R.L."/>
            <person name="Shaulsky G."/>
            <person name="Strassmann J.E."/>
            <person name="Queller D.C."/>
            <person name="Kuspa A."/>
            <person name="Grigoriev I.V."/>
        </authorList>
    </citation>
    <scope>NUCLEOTIDE SEQUENCE [LARGE SCALE GENOMIC DNA]</scope>
    <source>
        <strain evidence="7">QSDP1</strain>
    </source>
</reference>
<dbReference type="SUPFAM" id="SSF47576">
    <property type="entry name" value="Calponin-homology domain, CH-domain"/>
    <property type="match status" value="1"/>
</dbReference>
<dbReference type="CDD" id="cd00014">
    <property type="entry name" value="CH_SF"/>
    <property type="match status" value="1"/>
</dbReference>
<dbReference type="GeneID" id="10504864"/>
<evidence type="ECO:0000259" key="3">
    <source>
        <dbReference type="PROSITE" id="PS50010"/>
    </source>
</evidence>
<dbReference type="SMART" id="SM00153">
    <property type="entry name" value="VHP"/>
    <property type="match status" value="1"/>
</dbReference>
<dbReference type="SUPFAM" id="SSF47050">
    <property type="entry name" value="VHP, Villin headpiece domain"/>
    <property type="match status" value="1"/>
</dbReference>
<proteinExistence type="predicted"/>
<dbReference type="Proteomes" id="UP000001064">
    <property type="component" value="Unassembled WGS sequence"/>
</dbReference>
<feature type="compositionally biased region" description="Low complexity" evidence="2">
    <location>
        <begin position="785"/>
        <end position="807"/>
    </location>
</feature>
<feature type="region of interest" description="Disordered" evidence="2">
    <location>
        <begin position="591"/>
        <end position="881"/>
    </location>
</feature>
<feature type="compositionally biased region" description="Low complexity" evidence="2">
    <location>
        <begin position="819"/>
        <end position="869"/>
    </location>
</feature>
<dbReference type="Gene3D" id="1.10.950.10">
    <property type="entry name" value="Villin headpiece domain"/>
    <property type="match status" value="1"/>
</dbReference>
<dbReference type="GO" id="GO:0003779">
    <property type="term" value="F:actin binding"/>
    <property type="evidence" value="ECO:0007669"/>
    <property type="project" value="InterPro"/>
</dbReference>
<dbReference type="eggNOG" id="KOG4424">
    <property type="taxonomic scope" value="Eukaryota"/>
</dbReference>
<evidence type="ECO:0000256" key="1">
    <source>
        <dbReference type="SAM" id="Coils"/>
    </source>
</evidence>
<feature type="domain" description="HP" evidence="5">
    <location>
        <begin position="876"/>
        <end position="939"/>
    </location>
</feature>
<dbReference type="GO" id="GO:0005085">
    <property type="term" value="F:guanyl-nucleotide exchange factor activity"/>
    <property type="evidence" value="ECO:0000318"/>
    <property type="project" value="GO_Central"/>
</dbReference>
<dbReference type="InterPro" id="IPR003128">
    <property type="entry name" value="Villin_headpiece"/>
</dbReference>
<feature type="non-terminal residue" evidence="6">
    <location>
        <position position="939"/>
    </location>
</feature>
<dbReference type="PROSITE" id="PS50021">
    <property type="entry name" value="CH"/>
    <property type="match status" value="1"/>
</dbReference>
<feature type="compositionally biased region" description="Polar residues" evidence="2">
    <location>
        <begin position="717"/>
        <end position="737"/>
    </location>
</feature>
<dbReference type="Gene3D" id="2.30.29.30">
    <property type="entry name" value="Pleckstrin-homology domain (PH domain)/Phosphotyrosine-binding domain (PTB)"/>
    <property type="match status" value="1"/>
</dbReference>
<keyword evidence="1" id="KW-0175">Coiled coil</keyword>
<dbReference type="PROSITE" id="PS50096">
    <property type="entry name" value="IQ"/>
    <property type="match status" value="1"/>
</dbReference>
<dbReference type="AlphaFoldDB" id="F1A1K8"/>
<dbReference type="InterPro" id="IPR000219">
    <property type="entry name" value="DH_dom"/>
</dbReference>
<evidence type="ECO:0000256" key="2">
    <source>
        <dbReference type="SAM" id="MobiDB-lite"/>
    </source>
</evidence>
<name>F1A1K8_DICPU</name>
<dbReference type="Gene3D" id="1.20.900.10">
    <property type="entry name" value="Dbl homology (DH) domain"/>
    <property type="match status" value="1"/>
</dbReference>
<dbReference type="InterPro" id="IPR036872">
    <property type="entry name" value="CH_dom_sf"/>
</dbReference>
<evidence type="ECO:0000313" key="6">
    <source>
        <dbReference type="EMBL" id="EGC29927.1"/>
    </source>
</evidence>
<dbReference type="PROSITE" id="PS50010">
    <property type="entry name" value="DH_2"/>
    <property type="match status" value="1"/>
</dbReference>
<dbReference type="Pfam" id="PF00307">
    <property type="entry name" value="CH"/>
    <property type="match status" value="1"/>
</dbReference>
<dbReference type="PROSITE" id="PS51089">
    <property type="entry name" value="HP"/>
    <property type="match status" value="1"/>
</dbReference>
<dbReference type="OMA" id="RRWSESE"/>
<dbReference type="GO" id="GO:0005737">
    <property type="term" value="C:cytoplasm"/>
    <property type="evidence" value="ECO:0000318"/>
    <property type="project" value="GO_Central"/>
</dbReference>
<dbReference type="EMBL" id="GL871376">
    <property type="protein sequence ID" value="EGC29927.1"/>
    <property type="molecule type" value="Genomic_DNA"/>
</dbReference>
<feature type="non-terminal residue" evidence="6">
    <location>
        <position position="1"/>
    </location>
</feature>
<evidence type="ECO:0000259" key="5">
    <source>
        <dbReference type="PROSITE" id="PS51089"/>
    </source>
</evidence>
<dbReference type="PANTHER" id="PTHR12673">
    <property type="entry name" value="FACIOGENITAL DYSPLASIA PROTEIN"/>
    <property type="match status" value="1"/>
</dbReference>
<dbReference type="OrthoDB" id="660555at2759"/>
<dbReference type="PANTHER" id="PTHR12673:SF269">
    <property type="entry name" value="RHOGEF DOMAIN-CONTAINING PROTEIN"/>
    <property type="match status" value="1"/>
</dbReference>